<accession>A0ABW5QLP1</accession>
<dbReference type="Proteomes" id="UP001597521">
    <property type="component" value="Unassembled WGS sequence"/>
</dbReference>
<comment type="caution">
    <text evidence="2">The sequence shown here is derived from an EMBL/GenBank/DDBJ whole genome shotgun (WGS) entry which is preliminary data.</text>
</comment>
<reference evidence="3" key="1">
    <citation type="journal article" date="2019" name="Int. J. Syst. Evol. Microbiol.">
        <title>The Global Catalogue of Microorganisms (GCM) 10K type strain sequencing project: providing services to taxonomists for standard genome sequencing and annotation.</title>
        <authorList>
            <consortium name="The Broad Institute Genomics Platform"/>
            <consortium name="The Broad Institute Genome Sequencing Center for Infectious Disease"/>
            <person name="Wu L."/>
            <person name="Ma J."/>
        </authorList>
    </citation>
    <scope>NUCLEOTIDE SEQUENCE [LARGE SCALE GENOMIC DNA]</scope>
    <source>
        <strain evidence="3">CCM 7427</strain>
    </source>
</reference>
<feature type="region of interest" description="Disordered" evidence="1">
    <location>
        <begin position="74"/>
        <end position="94"/>
    </location>
</feature>
<evidence type="ECO:0000256" key="1">
    <source>
        <dbReference type="SAM" id="MobiDB-lite"/>
    </source>
</evidence>
<keyword evidence="3" id="KW-1185">Reference proteome</keyword>
<proteinExistence type="predicted"/>
<dbReference type="EMBL" id="JBHUNP010000001">
    <property type="protein sequence ID" value="MFD2648628.1"/>
    <property type="molecule type" value="Genomic_DNA"/>
</dbReference>
<dbReference type="RefSeq" id="WP_386833864.1">
    <property type="nucleotide sequence ID" value="NZ_JBHUNP010000001.1"/>
</dbReference>
<gene>
    <name evidence="2" type="ORF">ACFSX5_12585</name>
</gene>
<protein>
    <submittedName>
        <fullName evidence="2">Uncharacterized protein</fullName>
    </submittedName>
</protein>
<evidence type="ECO:0000313" key="2">
    <source>
        <dbReference type="EMBL" id="MFD2648628.1"/>
    </source>
</evidence>
<name>A0ABW5QLP1_9HYPH</name>
<organism evidence="2 3">
    <name type="scientific">Devosia albogilva</name>
    <dbReference type="NCBI Taxonomy" id="429726"/>
    <lineage>
        <taxon>Bacteria</taxon>
        <taxon>Pseudomonadati</taxon>
        <taxon>Pseudomonadota</taxon>
        <taxon>Alphaproteobacteria</taxon>
        <taxon>Hyphomicrobiales</taxon>
        <taxon>Devosiaceae</taxon>
        <taxon>Devosia</taxon>
    </lineage>
</organism>
<sequence length="94" mass="10816">MFGYRTEERLSLKIRKRAEAQRAWPFLSDRDLRAVRSPAELSVLVASRKRVPLPAARSLVASWLNGQRLRLAEHSANSVDPVRSTGYPPRRPHW</sequence>
<evidence type="ECO:0000313" key="3">
    <source>
        <dbReference type="Proteomes" id="UP001597521"/>
    </source>
</evidence>